<dbReference type="Proteomes" id="UP000238565">
    <property type="component" value="Unassembled WGS sequence"/>
</dbReference>
<evidence type="ECO:0000259" key="4">
    <source>
        <dbReference type="PROSITE" id="PS51898"/>
    </source>
</evidence>
<dbReference type="Gene3D" id="1.10.443.10">
    <property type="entry name" value="Intergrase catalytic core"/>
    <property type="match status" value="1"/>
</dbReference>
<evidence type="ECO:0000256" key="3">
    <source>
        <dbReference type="ARBA" id="ARBA00023172"/>
    </source>
</evidence>
<dbReference type="GO" id="GO:0015074">
    <property type="term" value="P:DNA integration"/>
    <property type="evidence" value="ECO:0007669"/>
    <property type="project" value="InterPro"/>
</dbReference>
<dbReference type="PROSITE" id="PS51898">
    <property type="entry name" value="TYR_RECOMBINASE"/>
    <property type="match status" value="1"/>
</dbReference>
<dbReference type="SUPFAM" id="SSF56349">
    <property type="entry name" value="DNA breaking-rejoining enzymes"/>
    <property type="match status" value="1"/>
</dbReference>
<dbReference type="PANTHER" id="PTHR30349">
    <property type="entry name" value="PHAGE INTEGRASE-RELATED"/>
    <property type="match status" value="1"/>
</dbReference>
<dbReference type="InterPro" id="IPR010998">
    <property type="entry name" value="Integrase_recombinase_N"/>
</dbReference>
<name>A0A2S7I771_9FLAO</name>
<dbReference type="InterPro" id="IPR050090">
    <property type="entry name" value="Tyrosine_recombinase_XerCD"/>
</dbReference>
<dbReference type="PANTHER" id="PTHR30349:SF41">
    <property type="entry name" value="INTEGRASE_RECOMBINASE PROTEIN MJ0367-RELATED"/>
    <property type="match status" value="1"/>
</dbReference>
<protein>
    <submittedName>
        <fullName evidence="6">Integrase</fullName>
    </submittedName>
</protein>
<accession>A0A2S7I771</accession>
<comment type="similarity">
    <text evidence="1">Belongs to the 'phage' integrase family.</text>
</comment>
<dbReference type="EMBL" id="PTPZ01000005">
    <property type="protein sequence ID" value="PPZ91104.1"/>
    <property type="molecule type" value="Genomic_DNA"/>
</dbReference>
<evidence type="ECO:0000256" key="1">
    <source>
        <dbReference type="ARBA" id="ARBA00008857"/>
    </source>
</evidence>
<dbReference type="EMBL" id="PTPZ01000002">
    <property type="protein sequence ID" value="PPZ92403.1"/>
    <property type="molecule type" value="Genomic_DNA"/>
</dbReference>
<evidence type="ECO:0000313" key="7">
    <source>
        <dbReference type="Proteomes" id="UP000238565"/>
    </source>
</evidence>
<feature type="domain" description="Tyr recombinase" evidence="4">
    <location>
        <begin position="108"/>
        <end position="291"/>
    </location>
</feature>
<dbReference type="Pfam" id="PF00589">
    <property type="entry name" value="Phage_integrase"/>
    <property type="match status" value="1"/>
</dbReference>
<organism evidence="6 7">
    <name type="scientific">Cloacibacterium normanense</name>
    <dbReference type="NCBI Taxonomy" id="237258"/>
    <lineage>
        <taxon>Bacteria</taxon>
        <taxon>Pseudomonadati</taxon>
        <taxon>Bacteroidota</taxon>
        <taxon>Flavobacteriia</taxon>
        <taxon>Flavobacteriales</taxon>
        <taxon>Weeksellaceae</taxon>
    </lineage>
</organism>
<keyword evidence="3" id="KW-0233">DNA recombination</keyword>
<dbReference type="GO" id="GO:0003677">
    <property type="term" value="F:DNA binding"/>
    <property type="evidence" value="ECO:0007669"/>
    <property type="project" value="UniProtKB-KW"/>
</dbReference>
<evidence type="ECO:0000256" key="2">
    <source>
        <dbReference type="ARBA" id="ARBA00023125"/>
    </source>
</evidence>
<dbReference type="Gene3D" id="1.10.150.130">
    <property type="match status" value="1"/>
</dbReference>
<gene>
    <name evidence="6" type="ORF">C3729_05420</name>
    <name evidence="5" type="ORF">C3729_08775</name>
</gene>
<reference evidence="6 7" key="1">
    <citation type="submission" date="2018-02" db="EMBL/GenBank/DDBJ databases">
        <title>Draft genome sequence of bacterial isolates from marine environment.</title>
        <authorList>
            <person name="Singh S.K."/>
            <person name="Hill R."/>
            <person name="Major S."/>
            <person name="Cai H."/>
            <person name="Li Y."/>
        </authorList>
    </citation>
    <scope>NUCLEOTIDE SEQUENCE [LARGE SCALE GENOMIC DNA]</scope>
    <source>
        <strain evidence="6 7">IMET F</strain>
    </source>
</reference>
<dbReference type="InterPro" id="IPR013762">
    <property type="entry name" value="Integrase-like_cat_sf"/>
</dbReference>
<proteinExistence type="inferred from homology"/>
<dbReference type="GO" id="GO:0006310">
    <property type="term" value="P:DNA recombination"/>
    <property type="evidence" value="ECO:0007669"/>
    <property type="project" value="UniProtKB-KW"/>
</dbReference>
<dbReference type="AlphaFoldDB" id="A0A2S7I771"/>
<dbReference type="InterPro" id="IPR011010">
    <property type="entry name" value="DNA_brk_join_enz"/>
</dbReference>
<evidence type="ECO:0000313" key="5">
    <source>
        <dbReference type="EMBL" id="PPZ91104.1"/>
    </source>
</evidence>
<dbReference type="InterPro" id="IPR002104">
    <property type="entry name" value="Integrase_catalytic"/>
</dbReference>
<keyword evidence="2" id="KW-0238">DNA-binding</keyword>
<sequence length="300" mass="34436">MNQAKREVPGFAELLHRFERTVSVLGRSQSTFQNYSRHVAAVSLHFGKIPTELDPEQIHDYLFYLQKKSKSPSQSYFKHTVYGLRFLLKSEGLSYDYLSLPEIKREKKLPVVLSKQEVWQMLSGCKLLKHKILIGILYGCGLRCMEVRNLRLCDLDFGRKQLKVVQGKGKKDRYLPLSEHLIRGLKKYIEAEKPEDYLFGEPRGGRAGGDFDSRYSQRGVQWAVKQASKTANILKEVSVHTLRHSFATHLLEDGMDILSIKNLLGHESIDTTLVYLQIAQLSTQKLFSPLDTLFSEFGKK</sequence>
<comment type="caution">
    <text evidence="6">The sequence shown here is derived from an EMBL/GenBank/DDBJ whole genome shotgun (WGS) entry which is preliminary data.</text>
</comment>
<evidence type="ECO:0000313" key="6">
    <source>
        <dbReference type="EMBL" id="PPZ92403.1"/>
    </source>
</evidence>